<dbReference type="InterPro" id="IPR054505">
    <property type="entry name" value="Myb_DNA-bind_8"/>
</dbReference>
<evidence type="ECO:0000313" key="3">
    <source>
        <dbReference type="EMBL" id="KAL2060024.1"/>
    </source>
</evidence>
<protein>
    <recommendedName>
        <fullName evidence="2">Myb-like DNA-binding domain-containing protein</fullName>
    </recommendedName>
</protein>
<feature type="region of interest" description="Disordered" evidence="1">
    <location>
        <begin position="29"/>
        <end position="155"/>
    </location>
</feature>
<sequence>MTTENEFMAAVLRQLLVTKLDFQRLADDTELSSAEAARSRWRRMKAKLEGSRSSDNRSVTPVKTPVSTPAPRKEPAKKNNVGGKRKDWVGKINDFEDDEVRDAEEKKVLPPAKRGRGRPKRVVAEEPKVVTPESDKDNESGKGSLEDVIVDEFDV</sequence>
<comment type="caution">
    <text evidence="3">The sequence shown here is derived from an EMBL/GenBank/DDBJ whole genome shotgun (WGS) entry which is preliminary data.</text>
</comment>
<gene>
    <name evidence="3" type="ORF">VTL71DRAFT_9846</name>
</gene>
<proteinExistence type="predicted"/>
<dbReference type="Pfam" id="PF22980">
    <property type="entry name" value="Myb_DNA-bind_8"/>
    <property type="match status" value="1"/>
</dbReference>
<reference evidence="3 4" key="1">
    <citation type="journal article" date="2024" name="Commun. Biol.">
        <title>Comparative genomic analysis of thermophilic fungi reveals convergent evolutionary adaptations and gene losses.</title>
        <authorList>
            <person name="Steindorff A.S."/>
            <person name="Aguilar-Pontes M.V."/>
            <person name="Robinson A.J."/>
            <person name="Andreopoulos B."/>
            <person name="LaButti K."/>
            <person name="Kuo A."/>
            <person name="Mondo S."/>
            <person name="Riley R."/>
            <person name="Otillar R."/>
            <person name="Haridas S."/>
            <person name="Lipzen A."/>
            <person name="Grimwood J."/>
            <person name="Schmutz J."/>
            <person name="Clum A."/>
            <person name="Reid I.D."/>
            <person name="Moisan M.C."/>
            <person name="Butler G."/>
            <person name="Nguyen T.T.M."/>
            <person name="Dewar K."/>
            <person name="Conant G."/>
            <person name="Drula E."/>
            <person name="Henrissat B."/>
            <person name="Hansel C."/>
            <person name="Singer S."/>
            <person name="Hutchinson M.I."/>
            <person name="de Vries R.P."/>
            <person name="Natvig D.O."/>
            <person name="Powell A.J."/>
            <person name="Tsang A."/>
            <person name="Grigoriev I.V."/>
        </authorList>
    </citation>
    <scope>NUCLEOTIDE SEQUENCE [LARGE SCALE GENOMIC DNA]</scope>
    <source>
        <strain evidence="3 4">CBS 494.80</strain>
    </source>
</reference>
<organism evidence="3 4">
    <name type="scientific">Oculimacula yallundae</name>
    <dbReference type="NCBI Taxonomy" id="86028"/>
    <lineage>
        <taxon>Eukaryota</taxon>
        <taxon>Fungi</taxon>
        <taxon>Dikarya</taxon>
        <taxon>Ascomycota</taxon>
        <taxon>Pezizomycotina</taxon>
        <taxon>Leotiomycetes</taxon>
        <taxon>Helotiales</taxon>
        <taxon>Ploettnerulaceae</taxon>
        <taxon>Oculimacula</taxon>
    </lineage>
</organism>
<dbReference type="Proteomes" id="UP001595075">
    <property type="component" value="Unassembled WGS sequence"/>
</dbReference>
<keyword evidence="4" id="KW-1185">Reference proteome</keyword>
<feature type="compositionally biased region" description="Basic and acidic residues" evidence="1">
    <location>
        <begin position="122"/>
        <end position="140"/>
    </location>
</feature>
<evidence type="ECO:0000313" key="4">
    <source>
        <dbReference type="Proteomes" id="UP001595075"/>
    </source>
</evidence>
<feature type="compositionally biased region" description="Polar residues" evidence="1">
    <location>
        <begin position="56"/>
        <end position="67"/>
    </location>
</feature>
<feature type="domain" description="Myb-like DNA-binding" evidence="2">
    <location>
        <begin position="6"/>
        <end position="49"/>
    </location>
</feature>
<feature type="compositionally biased region" description="Basic and acidic residues" evidence="1">
    <location>
        <begin position="46"/>
        <end position="55"/>
    </location>
</feature>
<accession>A0ABR4BQN0</accession>
<name>A0ABR4BQN0_9HELO</name>
<evidence type="ECO:0000256" key="1">
    <source>
        <dbReference type="SAM" id="MobiDB-lite"/>
    </source>
</evidence>
<evidence type="ECO:0000259" key="2">
    <source>
        <dbReference type="Pfam" id="PF22980"/>
    </source>
</evidence>
<dbReference type="EMBL" id="JAZHXI010000024">
    <property type="protein sequence ID" value="KAL2060024.1"/>
    <property type="molecule type" value="Genomic_DNA"/>
</dbReference>